<organism evidence="4">
    <name type="scientific">Pan troglodytes</name>
    <name type="common">Chimpanzee</name>
    <dbReference type="NCBI Taxonomy" id="9598"/>
    <lineage>
        <taxon>Eukaryota</taxon>
        <taxon>Metazoa</taxon>
        <taxon>Chordata</taxon>
        <taxon>Craniata</taxon>
        <taxon>Vertebrata</taxon>
        <taxon>Euteleostomi</taxon>
        <taxon>Mammalia</taxon>
        <taxon>Eutheria</taxon>
        <taxon>Euarchontoglires</taxon>
        <taxon>Primates</taxon>
        <taxon>Haplorrhini</taxon>
        <taxon>Catarrhini</taxon>
        <taxon>Hominidae</taxon>
        <taxon>Pan</taxon>
    </lineage>
</organism>
<keyword evidence="1" id="KW-1133">Transmembrane helix</keyword>
<evidence type="ECO:0000256" key="1">
    <source>
        <dbReference type="SAM" id="Phobius"/>
    </source>
</evidence>
<reference evidence="4" key="1">
    <citation type="submission" date="2012-10" db="EMBL/GenBank/DDBJ databases">
        <title>De novo assembly of the reference chimpanzee transcriptome from NextGen mRNA sequences.</title>
        <authorList>
            <person name="Maudhoo M.D."/>
            <person name="Meehan D.T."/>
            <person name="Norgren R.B.Jr."/>
        </authorList>
    </citation>
    <scope>NUCLEOTIDE SEQUENCE</scope>
    <source>
        <tissue evidence="2">Adipose stromal</tissue>
        <tissue evidence="4">Skin</tissue>
        <tissue evidence="3">Smooth vascular</tissue>
    </source>
</reference>
<protein>
    <submittedName>
        <fullName evidence="4">Cell cycle progression 1</fullName>
    </submittedName>
</protein>
<keyword evidence="1" id="KW-0812">Transmembrane</keyword>
<proteinExistence type="evidence at transcript level"/>
<feature type="transmembrane region" description="Helical" evidence="1">
    <location>
        <begin position="44"/>
        <end position="62"/>
    </location>
</feature>
<dbReference type="EMBL" id="GABF01002889">
    <property type="protein sequence ID" value="JAA19256.1"/>
    <property type="molecule type" value="mRNA"/>
</dbReference>
<dbReference type="EMBL" id="GABC01000428">
    <property type="protein sequence ID" value="JAA10910.1"/>
    <property type="molecule type" value="mRNA"/>
</dbReference>
<dbReference type="AlphaFoldDB" id="K7C3T0"/>
<evidence type="ECO:0000313" key="3">
    <source>
        <dbReference type="EMBL" id="JAA19256.1"/>
    </source>
</evidence>
<name>K7C3T0_PANTR</name>
<keyword evidence="1" id="KW-0472">Membrane</keyword>
<gene>
    <name evidence="4" type="primary">CCPG1</name>
</gene>
<sequence>METHLIILLSHFFSLLSFECFPFLPVELLSIFSFYRTKKLIQTPLFLYGYTRIVIQIFNIFYQCSDHRLMEKTFKIVLNLNTLNSNIDEKCVYCFQST</sequence>
<dbReference type="EMBL" id="GABD01005982">
    <property type="protein sequence ID" value="JAA27118.1"/>
    <property type="molecule type" value="mRNA"/>
</dbReference>
<evidence type="ECO:0000313" key="4">
    <source>
        <dbReference type="EMBL" id="JAA27118.1"/>
    </source>
</evidence>
<accession>K7C3T0</accession>
<evidence type="ECO:0000313" key="2">
    <source>
        <dbReference type="EMBL" id="JAA10910.1"/>
    </source>
</evidence>